<sequence>MKKNYILIFVIIVCIYGCSRAKIKQINFYVHNDTCFQKLDTITIIDIEKINKIQTLFNCKKQEPLKFMITYNVDFIYQNGKKERYSGQGQWIRTDNKTYILTSDSLINSILESKTSK</sequence>
<gene>
    <name evidence="1" type="ORF">SAMN05444405_10543</name>
</gene>
<dbReference type="EMBL" id="FQTV01000005">
    <property type="protein sequence ID" value="SHF07649.1"/>
    <property type="molecule type" value="Genomic_DNA"/>
</dbReference>
<accession>A0A1M4YPA8</accession>
<organism evidence="1 2">
    <name type="scientific">Bacteroides luti</name>
    <dbReference type="NCBI Taxonomy" id="1297750"/>
    <lineage>
        <taxon>Bacteria</taxon>
        <taxon>Pseudomonadati</taxon>
        <taxon>Bacteroidota</taxon>
        <taxon>Bacteroidia</taxon>
        <taxon>Bacteroidales</taxon>
        <taxon>Bacteroidaceae</taxon>
        <taxon>Bacteroides</taxon>
    </lineage>
</organism>
<protein>
    <submittedName>
        <fullName evidence="1">Uncharacterized protein</fullName>
    </submittedName>
</protein>
<keyword evidence="2" id="KW-1185">Reference proteome</keyword>
<dbReference type="Proteomes" id="UP000184509">
    <property type="component" value="Unassembled WGS sequence"/>
</dbReference>
<proteinExistence type="predicted"/>
<evidence type="ECO:0000313" key="1">
    <source>
        <dbReference type="EMBL" id="SHF07649.1"/>
    </source>
</evidence>
<evidence type="ECO:0000313" key="2">
    <source>
        <dbReference type="Proteomes" id="UP000184509"/>
    </source>
</evidence>
<dbReference type="AlphaFoldDB" id="A0A1M4YPA8"/>
<name>A0A1M4YPA8_9BACE</name>
<dbReference type="STRING" id="1297750.SAMN05444405_10543"/>
<reference evidence="1 2" key="1">
    <citation type="submission" date="2016-11" db="EMBL/GenBank/DDBJ databases">
        <authorList>
            <person name="Jaros S."/>
            <person name="Januszkiewicz K."/>
            <person name="Wedrychowicz H."/>
        </authorList>
    </citation>
    <scope>NUCLEOTIDE SEQUENCE [LARGE SCALE GENOMIC DNA]</scope>
    <source>
        <strain evidence="1 2">DSM 26991</strain>
    </source>
</reference>